<reference evidence="5" key="1">
    <citation type="journal article" date="2018" name="Nat. Microbiol.">
        <title>Leveraging single-cell genomics to expand the fungal tree of life.</title>
        <authorList>
            <person name="Ahrendt S.R."/>
            <person name="Quandt C.A."/>
            <person name="Ciobanu D."/>
            <person name="Clum A."/>
            <person name="Salamov A."/>
            <person name="Andreopoulos B."/>
            <person name="Cheng J.F."/>
            <person name="Woyke T."/>
            <person name="Pelin A."/>
            <person name="Henrissat B."/>
            <person name="Reynolds N.K."/>
            <person name="Benny G.L."/>
            <person name="Smith M.E."/>
            <person name="James T.Y."/>
            <person name="Grigoriev I.V."/>
        </authorList>
    </citation>
    <scope>NUCLEOTIDE SEQUENCE [LARGE SCALE GENOMIC DNA]</scope>
</reference>
<protein>
    <recommendedName>
        <fullName evidence="6">WSC domain-containing protein</fullName>
    </recommendedName>
</protein>
<evidence type="ECO:0000256" key="2">
    <source>
        <dbReference type="SAM" id="Phobius"/>
    </source>
</evidence>
<feature type="transmembrane region" description="Helical" evidence="2">
    <location>
        <begin position="179"/>
        <end position="200"/>
    </location>
</feature>
<dbReference type="SUPFAM" id="SSF50044">
    <property type="entry name" value="SH3-domain"/>
    <property type="match status" value="1"/>
</dbReference>
<accession>A0A4P9WG52</accession>
<evidence type="ECO:0000256" key="3">
    <source>
        <dbReference type="SAM" id="SignalP"/>
    </source>
</evidence>
<keyword evidence="2" id="KW-0472">Membrane</keyword>
<dbReference type="InterPro" id="IPR036028">
    <property type="entry name" value="SH3-like_dom_sf"/>
</dbReference>
<dbReference type="EMBL" id="KZ994906">
    <property type="protein sequence ID" value="RKO91781.1"/>
    <property type="molecule type" value="Genomic_DNA"/>
</dbReference>
<feature type="region of interest" description="Disordered" evidence="1">
    <location>
        <begin position="622"/>
        <end position="647"/>
    </location>
</feature>
<evidence type="ECO:0000313" key="4">
    <source>
        <dbReference type="EMBL" id="RKO91781.1"/>
    </source>
</evidence>
<keyword evidence="3" id="KW-0732">Signal</keyword>
<evidence type="ECO:0000256" key="1">
    <source>
        <dbReference type="SAM" id="MobiDB-lite"/>
    </source>
</evidence>
<feature type="compositionally biased region" description="Polar residues" evidence="1">
    <location>
        <begin position="384"/>
        <end position="399"/>
    </location>
</feature>
<keyword evidence="5" id="KW-1185">Reference proteome</keyword>
<dbReference type="Proteomes" id="UP000269721">
    <property type="component" value="Unassembled WGS sequence"/>
</dbReference>
<feature type="chain" id="PRO_5020870647" description="WSC domain-containing protein" evidence="3">
    <location>
        <begin position="25"/>
        <end position="647"/>
    </location>
</feature>
<name>A0A4P9WG52_9FUNG</name>
<dbReference type="OrthoDB" id="5340910at2759"/>
<organism evidence="4 5">
    <name type="scientific">Blyttiomyces helicus</name>
    <dbReference type="NCBI Taxonomy" id="388810"/>
    <lineage>
        <taxon>Eukaryota</taxon>
        <taxon>Fungi</taxon>
        <taxon>Fungi incertae sedis</taxon>
        <taxon>Chytridiomycota</taxon>
        <taxon>Chytridiomycota incertae sedis</taxon>
        <taxon>Chytridiomycetes</taxon>
        <taxon>Chytridiomycetes incertae sedis</taxon>
        <taxon>Blyttiomyces</taxon>
    </lineage>
</organism>
<evidence type="ECO:0000313" key="5">
    <source>
        <dbReference type="Proteomes" id="UP000269721"/>
    </source>
</evidence>
<dbReference type="AlphaFoldDB" id="A0A4P9WG52"/>
<feature type="compositionally biased region" description="Acidic residues" evidence="1">
    <location>
        <begin position="629"/>
        <end position="638"/>
    </location>
</feature>
<gene>
    <name evidence="4" type="ORF">BDK51DRAFT_50187</name>
</gene>
<feature type="region of interest" description="Disordered" evidence="1">
    <location>
        <begin position="140"/>
        <end position="175"/>
    </location>
</feature>
<dbReference type="Gene3D" id="2.30.30.40">
    <property type="entry name" value="SH3 Domains"/>
    <property type="match status" value="1"/>
</dbReference>
<feature type="signal peptide" evidence="3">
    <location>
        <begin position="1"/>
        <end position="24"/>
    </location>
</feature>
<evidence type="ECO:0008006" key="6">
    <source>
        <dbReference type="Google" id="ProtNLM"/>
    </source>
</evidence>
<feature type="compositionally biased region" description="Low complexity" evidence="1">
    <location>
        <begin position="350"/>
        <end position="373"/>
    </location>
</feature>
<proteinExistence type="predicted"/>
<keyword evidence="2" id="KW-0812">Transmembrane</keyword>
<feature type="region of interest" description="Disordered" evidence="1">
    <location>
        <begin position="295"/>
        <end position="493"/>
    </location>
</feature>
<keyword evidence="2" id="KW-1133">Transmembrane helix</keyword>
<sequence>MATFTFPTSLLLALFLLFAPTVTPAPTTLLSFFTPGKCMVLSGGVQTVQALPINLASVRSCVTVCGSMSFGQAALASAGAGLIQCGCVAEPVVGPAAVDGCAVVCGADGNRCGSTTDPGGWVVYTIAASAIVPGGPGAASSNTTATGAPATTTAANSTTTNATSSTDSSSAAAGSSNTGVIVGVVVTVIIIALVAISFVVQRNRSAAATALKNRAGDRGGANLASITVGAPVSATAAADMAAPAERLAKRDTIASHRVTLAPVGGGGMVAIPVPSISRSLSRSGTVRRADAELLPDIEPEENGAPFTLVPASRRTVEAATGRRTMDGRSNGRRPSDGEPLLPLGRRPSEESTTSSRRPSNGSGSRPSDSDSTPVPAVVRRPSDTDYSNSGTSRPSNAPPLSQKLGPVSLPPRKNFPNQAAKQQAPPAPRLNAATGPPRGITTPADRRSRKPQLPAGVKEVISASEYLRRKSTAPSAAADAGISQTPAEAPLLPPLTFSTLERELQNDMRAADNNSRPPTTGSALASTLEPKPFDEASAELVARSLSPDRKPAPAPASVARSASADIDAAIVVDAHDPRDMDEIALELGDDVVILELEGDGRAYVVNLRSGKTGCVPLEKIAPRASNVDGESDDYDDDMPPTAPADYC</sequence>